<dbReference type="Pfam" id="PF17919">
    <property type="entry name" value="RT_RNaseH_2"/>
    <property type="match status" value="1"/>
</dbReference>
<gene>
    <name evidence="2" type="ORF">Pfra01_002384400</name>
</gene>
<proteinExistence type="predicted"/>
<protein>
    <submittedName>
        <fullName evidence="2">Unnamed protein product</fullName>
    </submittedName>
</protein>
<dbReference type="PANTHER" id="PTHR34072">
    <property type="entry name" value="ENZYMATIC POLYPROTEIN-RELATED"/>
    <property type="match status" value="1"/>
</dbReference>
<dbReference type="InterPro" id="IPR043128">
    <property type="entry name" value="Rev_trsase/Diguanyl_cyclase"/>
</dbReference>
<comment type="caution">
    <text evidence="2">The sequence shown here is derived from an EMBL/GenBank/DDBJ whole genome shotgun (WGS) entry which is preliminary data.</text>
</comment>
<dbReference type="FunFam" id="3.30.70.270:FF:000063">
    <property type="entry name" value="Zinc knuckle domaincontaining protein"/>
    <property type="match status" value="1"/>
</dbReference>
<organism evidence="2 3">
    <name type="scientific">Phytophthora fragariaefolia</name>
    <dbReference type="NCBI Taxonomy" id="1490495"/>
    <lineage>
        <taxon>Eukaryota</taxon>
        <taxon>Sar</taxon>
        <taxon>Stramenopiles</taxon>
        <taxon>Oomycota</taxon>
        <taxon>Peronosporomycetes</taxon>
        <taxon>Peronosporales</taxon>
        <taxon>Peronosporaceae</taxon>
        <taxon>Phytophthora</taxon>
    </lineage>
</organism>
<reference evidence="2" key="1">
    <citation type="submission" date="2023-04" db="EMBL/GenBank/DDBJ databases">
        <title>Phytophthora fragariaefolia NBRC 109709.</title>
        <authorList>
            <person name="Ichikawa N."/>
            <person name="Sato H."/>
            <person name="Tonouchi N."/>
        </authorList>
    </citation>
    <scope>NUCLEOTIDE SEQUENCE</scope>
    <source>
        <strain evidence="2">NBRC 109709</strain>
    </source>
</reference>
<dbReference type="InterPro" id="IPR043502">
    <property type="entry name" value="DNA/RNA_pol_sf"/>
</dbReference>
<dbReference type="Gene3D" id="3.30.70.270">
    <property type="match status" value="1"/>
</dbReference>
<sequence>MLHAKIVSTWRVGGTPTTGDGHWRSSGSDDAARAITNSARRGSSGVHHEEAARGLCSRYGVDSVHTSLKPHTLEERASLSFVGLSRLTLPLRLDVSSIRCRRLRSPWHALADEQGVVSVVDQQMCVVSGVETTVTMPVSAQRLCTRPRADVTIPGIATSNKKTKTTNMRGTPAGDAVERVNIGQAVSRPGATSESHSHCKMKDDKPNLVILKINPKRKRSLHALGDCGTSNNFVRLQSLARLGFEEAELHRSLLEVRLATVVVVRNEKRVIRRPKLRKPRLGSETLQLVSAGQAQQLEMTVKTLSILTRTNTGRQYWKMELESPPTLAPEFSSPSAVSWNRFARVLHDGRIEQICILSDVERKKCEAEELKQLVTEGADAFSQVEEVMLRRAELKLTQLESPLRGPARCSFGASEISVLGYLIGTNVIRPDLGKVKLINEWPSPSKVKEQRPFLGFATYLCKYISNYAGKIHPLSQLLNKGAALDWSTECHEAFAAVKQGLTEAPILVVADQDCPFHVVCDASDFAIGCALMWHGHEGRDRVVYYPSRQLKTAQRNNPVHNKELLTVKYALA</sequence>
<dbReference type="Proteomes" id="UP001165121">
    <property type="component" value="Unassembled WGS sequence"/>
</dbReference>
<dbReference type="PANTHER" id="PTHR34072:SF56">
    <property type="entry name" value="REVERSE TRANSCRIPTASE_RETROTRANSPOSON-DERIVED PROTEIN RNASE H-LIKE DOMAIN-CONTAINING PROTEIN"/>
    <property type="match status" value="1"/>
</dbReference>
<feature type="domain" description="Reverse transcriptase/retrotransposon-derived protein RNase H-like" evidence="1">
    <location>
        <begin position="486"/>
        <end position="571"/>
    </location>
</feature>
<dbReference type="EMBL" id="BSXT01003939">
    <property type="protein sequence ID" value="GMF56255.1"/>
    <property type="molecule type" value="Genomic_DNA"/>
</dbReference>
<dbReference type="SUPFAM" id="SSF56672">
    <property type="entry name" value="DNA/RNA polymerases"/>
    <property type="match status" value="1"/>
</dbReference>
<dbReference type="InterPro" id="IPR041577">
    <property type="entry name" value="RT_RNaseH_2"/>
</dbReference>
<evidence type="ECO:0000313" key="3">
    <source>
        <dbReference type="Proteomes" id="UP001165121"/>
    </source>
</evidence>
<keyword evidence="3" id="KW-1185">Reference proteome</keyword>
<dbReference type="OrthoDB" id="427924at2759"/>
<name>A0A9W6Y8Y5_9STRA</name>
<dbReference type="AlphaFoldDB" id="A0A9W6Y8Y5"/>
<evidence type="ECO:0000259" key="1">
    <source>
        <dbReference type="Pfam" id="PF17919"/>
    </source>
</evidence>
<evidence type="ECO:0000313" key="2">
    <source>
        <dbReference type="EMBL" id="GMF56255.1"/>
    </source>
</evidence>
<accession>A0A9W6Y8Y5</accession>